<dbReference type="InterPro" id="IPR023346">
    <property type="entry name" value="Lysozyme-like_dom_sf"/>
</dbReference>
<dbReference type="RefSeq" id="WP_065270982.1">
    <property type="nucleotide sequence ID" value="NZ_CP015124.1"/>
</dbReference>
<dbReference type="AlphaFoldDB" id="A0A1B0ZP20"/>
<dbReference type="InterPro" id="IPR052354">
    <property type="entry name" value="Cell_Wall_Dynamics_Protein"/>
</dbReference>
<dbReference type="SUPFAM" id="SSF53955">
    <property type="entry name" value="Lysozyme-like"/>
    <property type="match status" value="1"/>
</dbReference>
<dbReference type="PANTHER" id="PTHR34408">
    <property type="entry name" value="FAMILY PROTEIN, PUTATIVE-RELATED"/>
    <property type="match status" value="1"/>
</dbReference>
<dbReference type="PANTHER" id="PTHR34408:SF2">
    <property type="entry name" value="CELL WALL-BINDING PROTEIN YWSB"/>
    <property type="match status" value="1"/>
</dbReference>
<accession>A0A1B0ZP20</accession>
<organism evidence="1 2">
    <name type="scientific">Phaeobacter gallaeciensis</name>
    <dbReference type="NCBI Taxonomy" id="60890"/>
    <lineage>
        <taxon>Bacteria</taxon>
        <taxon>Pseudomonadati</taxon>
        <taxon>Pseudomonadota</taxon>
        <taxon>Alphaproteobacteria</taxon>
        <taxon>Rhodobacterales</taxon>
        <taxon>Roseobacteraceae</taxon>
        <taxon>Phaeobacter</taxon>
    </lineage>
</organism>
<keyword evidence="2" id="KW-1185">Reference proteome</keyword>
<gene>
    <name evidence="1" type="ORF">JL2886_01004</name>
</gene>
<proteinExistence type="predicted"/>
<evidence type="ECO:0000313" key="2">
    <source>
        <dbReference type="Proteomes" id="UP000092565"/>
    </source>
</evidence>
<protein>
    <submittedName>
        <fullName evidence="1">Peptidoglycan-binding protein</fullName>
    </submittedName>
</protein>
<dbReference type="EMBL" id="CP015124">
    <property type="protein sequence ID" value="ANP35926.1"/>
    <property type="molecule type" value="Genomic_DNA"/>
</dbReference>
<dbReference type="Gene3D" id="1.10.530.10">
    <property type="match status" value="1"/>
</dbReference>
<reference evidence="1 2" key="1">
    <citation type="submission" date="2016-04" db="EMBL/GenBank/DDBJ databases">
        <authorList>
            <person name="Evans L.H."/>
            <person name="Alamgir A."/>
            <person name="Owens N."/>
            <person name="Weber N.D."/>
            <person name="Virtaneva K."/>
            <person name="Barbian K."/>
            <person name="Babar A."/>
            <person name="Rosenke K."/>
        </authorList>
    </citation>
    <scope>NUCLEOTIDE SEQUENCE [LARGE SCALE GENOMIC DNA]</scope>
    <source>
        <strain evidence="1 2">JL2886</strain>
    </source>
</reference>
<dbReference type="PATRIC" id="fig|60890.4.peg.977"/>
<sequence length="260" mass="29142">MPDILTFETLQRITGPIAPGSNQARNAQSFLLALNRHGYDLGLNQPHRLAYLLGQVLLECGAFRYDREIWGPTPAQARYDTRTDLGNTPERDGDGYRFRGRTGMQITGRANYRAFTAWVRRLDPTAPDFEADPDAVNLDPWEGLGPLWYWSERGLNPLADRGDVRAVTRRINGGYNHLSERKRWTLCAQLVLLEYGTTDLRAFQRAASLVVDGIPGPKSHAALHATLLALPPVNPEKPKPKIETTGIRAFLAQFLPWLAD</sequence>
<name>A0A1B0ZP20_9RHOB</name>
<dbReference type="Proteomes" id="UP000092565">
    <property type="component" value="Chromosome"/>
</dbReference>
<evidence type="ECO:0000313" key="1">
    <source>
        <dbReference type="EMBL" id="ANP35926.1"/>
    </source>
</evidence>